<dbReference type="RefSeq" id="XP_011296823.1">
    <property type="nucleotide sequence ID" value="XM_011298521.1"/>
</dbReference>
<dbReference type="PANTHER" id="PTHR24252">
    <property type="entry name" value="ACROSIN-RELATED"/>
    <property type="match status" value="1"/>
</dbReference>
<evidence type="ECO:0000259" key="8">
    <source>
        <dbReference type="PROSITE" id="PS50240"/>
    </source>
</evidence>
<reference evidence="10" key="1">
    <citation type="submission" date="2025-08" db="UniProtKB">
        <authorList>
            <consortium name="RefSeq"/>
        </authorList>
    </citation>
    <scope>IDENTIFICATION</scope>
    <source>
        <strain evidence="10">USDA-PBARC FA_bdor</strain>
        <tissue evidence="10">Whole organism</tissue>
    </source>
</reference>
<feature type="domain" description="Peptidase S1" evidence="8">
    <location>
        <begin position="894"/>
        <end position="1136"/>
    </location>
</feature>
<dbReference type="AlphaFoldDB" id="A0A9R1STG0"/>
<evidence type="ECO:0000313" key="10">
    <source>
        <dbReference type="RefSeq" id="XP_011296823.1"/>
    </source>
</evidence>
<organism evidence="9 10">
    <name type="scientific">Fopius arisanus</name>
    <dbReference type="NCBI Taxonomy" id="64838"/>
    <lineage>
        <taxon>Eukaryota</taxon>
        <taxon>Metazoa</taxon>
        <taxon>Ecdysozoa</taxon>
        <taxon>Arthropoda</taxon>
        <taxon>Hexapoda</taxon>
        <taxon>Insecta</taxon>
        <taxon>Pterygota</taxon>
        <taxon>Neoptera</taxon>
        <taxon>Endopterygota</taxon>
        <taxon>Hymenoptera</taxon>
        <taxon>Apocrita</taxon>
        <taxon>Ichneumonoidea</taxon>
        <taxon>Braconidae</taxon>
        <taxon>Opiinae</taxon>
        <taxon>Fopius</taxon>
    </lineage>
</organism>
<dbReference type="PROSITE" id="PS00134">
    <property type="entry name" value="TRYPSIN_HIS"/>
    <property type="match status" value="1"/>
</dbReference>
<feature type="compositionally biased region" description="Basic residues" evidence="6">
    <location>
        <begin position="831"/>
        <end position="840"/>
    </location>
</feature>
<keyword evidence="3 5" id="KW-0720">Serine protease</keyword>
<feature type="compositionally biased region" description="Low complexity" evidence="6">
    <location>
        <begin position="658"/>
        <end position="669"/>
    </location>
</feature>
<feature type="compositionally biased region" description="Polar residues" evidence="6">
    <location>
        <begin position="130"/>
        <end position="151"/>
    </location>
</feature>
<feature type="region of interest" description="Disordered" evidence="6">
    <location>
        <begin position="342"/>
        <end position="369"/>
    </location>
</feature>
<evidence type="ECO:0000256" key="6">
    <source>
        <dbReference type="SAM" id="MobiDB-lite"/>
    </source>
</evidence>
<feature type="compositionally biased region" description="Low complexity" evidence="6">
    <location>
        <begin position="422"/>
        <end position="478"/>
    </location>
</feature>
<dbReference type="GO" id="GO:0006508">
    <property type="term" value="P:proteolysis"/>
    <property type="evidence" value="ECO:0007669"/>
    <property type="project" value="UniProtKB-KW"/>
</dbReference>
<accession>A0A9R1STG0</accession>
<keyword evidence="9" id="KW-1185">Reference proteome</keyword>
<dbReference type="CDD" id="cd00190">
    <property type="entry name" value="Tryp_SPc"/>
    <property type="match status" value="1"/>
</dbReference>
<dbReference type="Gene3D" id="2.40.10.10">
    <property type="entry name" value="Trypsin-like serine proteases"/>
    <property type="match status" value="1"/>
</dbReference>
<dbReference type="PROSITE" id="PS50240">
    <property type="entry name" value="TRYPSIN_DOM"/>
    <property type="match status" value="1"/>
</dbReference>
<dbReference type="OrthoDB" id="93664at2759"/>
<feature type="region of interest" description="Disordered" evidence="6">
    <location>
        <begin position="419"/>
        <end position="488"/>
    </location>
</feature>
<keyword evidence="2 5" id="KW-0378">Hydrolase</keyword>
<evidence type="ECO:0000256" key="2">
    <source>
        <dbReference type="ARBA" id="ARBA00022801"/>
    </source>
</evidence>
<feature type="region of interest" description="Disordered" evidence="6">
    <location>
        <begin position="126"/>
        <end position="151"/>
    </location>
</feature>
<sequence length="1137" mass="123007">MASIYRLLVLYLTIIPALALPQNENRGRKLFGGYRIVPKVCQPTNPSRIKSPEPPICMFNYECNRRNGEVVGACMDGFLFGACCQLPPVASTSPAGGALHGVSPASLEEIQEIDHVPEVPILLKPDGTPLDTNDQSQSITKHTASTPGLTSQMSELEQNFPALLGQQDILDDLSLPGLLTNSNNNDIQDHQDHQDSAVNPVTTLLSPDQVLQIADPVDQLPALFSQGIGQNNHTGAETVLLNMNGTLLGNEDVNFEQLFNSMNRSTPSTFVTERTSSSTKKMTGPVHYMNTHRVTATTQSSTAGLVRVPTISHESPNKKHDNNMDREEIAINHIISILNGSNPANPSVPVNPPRVTSQQVESTDRTSSVHTWVTIEDTSIPTTNGDTFPYTFHKPSTKPPNFYYYDTSASTMTFKKGATKAPSYSSQSSSYSSHPPSYSSHPPSYSSHSPSYSSHSPSYSYSPSSASTYSSSPGGYPSTRPTTNPPAPTLIVLGPLGTEFTTITSPKPLIRRTTLPSIRPNIVTKQPSPIHGTEITHNISTVISTSPGASGTSNIISTSYINVDLKERPSSSSPVTEIITMQPSSVAEIITKKPSPTAQIMTKKPPPLTEVITKKPTTWTTVSLASKPSFQLKPQGPDFQWPENLMPVQTLEFKPISTKKPNTPGTTPNCDEITAPPDDLSAFPPDRNPSLTDSSPTSQQEKPTIVEGFNNTGYPGYPGSEIITDNEIPTPSFIEDGILKDKVDDLVNKIVDSLQGDFQNLEDVIYRRKNATVAATLAPTKKPVITRRPATSGSTRRPTKKPGSKPGGSTVKPVRAKPSPVSSVPGTTRKPTSKRPRPTKKATTQASVTTSAGSTMTQSVVTELQVAQTTEGVSTTPDYRTQCGVRPLIRAGRIVGGKDSTFGEWPWQVLIRESSWLGLMTKNKCGGVLITDKYVITAAHCQPGFLASLVAVFGEFDISGELETRRSVTRNVRRVIVNRGYNPATFENDLALLELESPVQFDAHIVPICMPGDDADFTGQMATVTGWGRVKYNGGIPSLLQEVQVPVMKNADCQDLFLKGGHSKRILESFLCAGYATGEKDSCEGDSGGPLMMERPDGRWQLVGTVSHGIRCAAPYLPGVYMRTTFFKPWLHSITGV</sequence>
<dbReference type="KEGG" id="fas:105262758"/>
<feature type="region of interest" description="Disordered" evidence="6">
    <location>
        <begin position="655"/>
        <end position="703"/>
    </location>
</feature>
<feature type="compositionally biased region" description="Low complexity" evidence="6">
    <location>
        <begin position="342"/>
        <end position="357"/>
    </location>
</feature>
<dbReference type="InterPro" id="IPR001314">
    <property type="entry name" value="Peptidase_S1A"/>
</dbReference>
<feature type="compositionally biased region" description="Polar residues" evidence="6">
    <location>
        <begin position="358"/>
        <end position="369"/>
    </location>
</feature>
<feature type="chain" id="PRO_5040506405" evidence="7">
    <location>
        <begin position="20"/>
        <end position="1137"/>
    </location>
</feature>
<dbReference type="InterPro" id="IPR009003">
    <property type="entry name" value="Peptidase_S1_PA"/>
</dbReference>
<evidence type="ECO:0000256" key="1">
    <source>
        <dbReference type="ARBA" id="ARBA00022670"/>
    </source>
</evidence>
<feature type="compositionally biased region" description="Polar residues" evidence="6">
    <location>
        <begin position="845"/>
        <end position="855"/>
    </location>
</feature>
<evidence type="ECO:0000256" key="3">
    <source>
        <dbReference type="ARBA" id="ARBA00022825"/>
    </source>
</evidence>
<dbReference type="Pfam" id="PF00089">
    <property type="entry name" value="Trypsin"/>
    <property type="match status" value="1"/>
</dbReference>
<evidence type="ECO:0000256" key="5">
    <source>
        <dbReference type="RuleBase" id="RU363034"/>
    </source>
</evidence>
<feature type="region of interest" description="Disordered" evidence="6">
    <location>
        <begin position="778"/>
        <end position="855"/>
    </location>
</feature>
<dbReference type="InterPro" id="IPR018114">
    <property type="entry name" value="TRYPSIN_HIS"/>
</dbReference>
<dbReference type="PROSITE" id="PS00135">
    <property type="entry name" value="TRYPSIN_SER"/>
    <property type="match status" value="1"/>
</dbReference>
<evidence type="ECO:0000256" key="7">
    <source>
        <dbReference type="SAM" id="SignalP"/>
    </source>
</evidence>
<dbReference type="SMART" id="SM00020">
    <property type="entry name" value="Tryp_SPc"/>
    <property type="match status" value="1"/>
</dbReference>
<evidence type="ECO:0000256" key="4">
    <source>
        <dbReference type="ARBA" id="ARBA00023157"/>
    </source>
</evidence>
<dbReference type="PRINTS" id="PR00722">
    <property type="entry name" value="CHYMOTRYPSIN"/>
</dbReference>
<dbReference type="InterPro" id="IPR043504">
    <property type="entry name" value="Peptidase_S1_PA_chymotrypsin"/>
</dbReference>
<dbReference type="GO" id="GO:0004252">
    <property type="term" value="F:serine-type endopeptidase activity"/>
    <property type="evidence" value="ECO:0007669"/>
    <property type="project" value="InterPro"/>
</dbReference>
<dbReference type="InterPro" id="IPR033116">
    <property type="entry name" value="TRYPSIN_SER"/>
</dbReference>
<dbReference type="PANTHER" id="PTHR24252:SF7">
    <property type="entry name" value="HYALIN"/>
    <property type="match status" value="1"/>
</dbReference>
<gene>
    <name evidence="10" type="primary">LOC105262758</name>
</gene>
<keyword evidence="4" id="KW-1015">Disulfide bond</keyword>
<proteinExistence type="predicted"/>
<dbReference type="CTD" id="35902"/>
<keyword evidence="7" id="KW-0732">Signal</keyword>
<feature type="signal peptide" evidence="7">
    <location>
        <begin position="1"/>
        <end position="19"/>
    </location>
</feature>
<dbReference type="InterPro" id="IPR001254">
    <property type="entry name" value="Trypsin_dom"/>
</dbReference>
<feature type="compositionally biased region" description="Polar residues" evidence="6">
    <location>
        <begin position="689"/>
        <end position="702"/>
    </location>
</feature>
<dbReference type="FunFam" id="2.40.10.10:FF:000006">
    <property type="entry name" value="Serine proteinase stubble"/>
    <property type="match status" value="1"/>
</dbReference>
<protein>
    <submittedName>
        <fullName evidence="10">Serine proteinase stubble</fullName>
    </submittedName>
</protein>
<keyword evidence="1 5" id="KW-0645">Protease</keyword>
<name>A0A9R1STG0_9HYME</name>
<dbReference type="SUPFAM" id="SSF50494">
    <property type="entry name" value="Trypsin-like serine proteases"/>
    <property type="match status" value="1"/>
</dbReference>
<dbReference type="Proteomes" id="UP000694866">
    <property type="component" value="Unplaced"/>
</dbReference>
<evidence type="ECO:0000313" key="9">
    <source>
        <dbReference type="Proteomes" id="UP000694866"/>
    </source>
</evidence>
<dbReference type="GeneID" id="105262758"/>